<feature type="domain" description="Glycosyltransferase subfamily 4-like N-terminal" evidence="1">
    <location>
        <begin position="10"/>
        <end position="170"/>
    </location>
</feature>
<dbReference type="GO" id="GO:0016757">
    <property type="term" value="F:glycosyltransferase activity"/>
    <property type="evidence" value="ECO:0007669"/>
    <property type="project" value="UniProtKB-ARBA"/>
</dbReference>
<reference evidence="2 3" key="1">
    <citation type="journal article" date="2015" name="Genome Announc.">
        <title>Complete Genome Sequence of Sedimenticola thiotaurini Strain SIP-G1, a Polyphosphate- and Polyhydroxyalkanoate-Accumulating Sulfur-Oxidizing Gammaproteobacterium Isolated from Salt Marsh Sediments.</title>
        <authorList>
            <person name="Flood B.E."/>
            <person name="Jones D.S."/>
            <person name="Bailey J.V."/>
        </authorList>
    </citation>
    <scope>NUCLEOTIDE SEQUENCE [LARGE SCALE GENOMIC DNA]</scope>
    <source>
        <strain evidence="2 3">SIP-G1</strain>
    </source>
</reference>
<dbReference type="PATRIC" id="fig|1543721.4.peg.881"/>
<dbReference type="PANTHER" id="PTHR12526:SF630">
    <property type="entry name" value="GLYCOSYLTRANSFERASE"/>
    <property type="match status" value="1"/>
</dbReference>
<protein>
    <submittedName>
        <fullName evidence="2">Sugar transferase</fullName>
    </submittedName>
</protein>
<dbReference type="OrthoDB" id="9775208at2"/>
<dbReference type="Gene3D" id="3.40.50.2000">
    <property type="entry name" value="Glycogen Phosphorylase B"/>
    <property type="match status" value="2"/>
</dbReference>
<keyword evidence="2" id="KW-0808">Transferase</keyword>
<name>A0A0F7K2D9_9GAMM</name>
<organism evidence="2 3">
    <name type="scientific">Sedimenticola thiotaurini</name>
    <dbReference type="NCBI Taxonomy" id="1543721"/>
    <lineage>
        <taxon>Bacteria</taxon>
        <taxon>Pseudomonadati</taxon>
        <taxon>Pseudomonadota</taxon>
        <taxon>Gammaproteobacteria</taxon>
        <taxon>Chromatiales</taxon>
        <taxon>Sedimenticolaceae</taxon>
        <taxon>Sedimenticola</taxon>
    </lineage>
</organism>
<dbReference type="KEGG" id="seds:AAY24_04220"/>
<proteinExistence type="predicted"/>
<dbReference type="PANTHER" id="PTHR12526">
    <property type="entry name" value="GLYCOSYLTRANSFERASE"/>
    <property type="match status" value="1"/>
</dbReference>
<dbReference type="Proteomes" id="UP000034410">
    <property type="component" value="Chromosome"/>
</dbReference>
<gene>
    <name evidence="2" type="ORF">AAY24_04220</name>
</gene>
<evidence type="ECO:0000259" key="1">
    <source>
        <dbReference type="Pfam" id="PF13439"/>
    </source>
</evidence>
<dbReference type="InterPro" id="IPR017522">
    <property type="entry name" value="Sugar_tfrase_PEP-CTERM_Stp2"/>
</dbReference>
<dbReference type="AlphaFoldDB" id="A0A0F7K2D9"/>
<dbReference type="Pfam" id="PF13692">
    <property type="entry name" value="Glyco_trans_1_4"/>
    <property type="match status" value="1"/>
</dbReference>
<accession>A0A0F7K2D9</accession>
<evidence type="ECO:0000313" key="2">
    <source>
        <dbReference type="EMBL" id="AKH22037.1"/>
    </source>
</evidence>
<dbReference type="InterPro" id="IPR028098">
    <property type="entry name" value="Glyco_trans_4-like_N"/>
</dbReference>
<sequence length="375" mass="41528">MAHVIHHLWIGGLENGLINLINRIPEQRYRHAIICMDDFSDFRDRLQRDDVPVIAMHKKPGRDPATKWRLFKLFRDLKPTILHSRNLSGLDALLPAYLAGIKHRVHGEHGRDMDDLDGSNKKLQLLRRLHRPLINRYIPLSQDLERYLTEKIGIHSSRISQIYNGVDTDRFKPVQGEKPDLPVGGSFTPAGAIVIGTVGRFQSVKDQMNLAEGFILLLNKNPDLKSIARLVMIGDGPLREPVLGRLADAGYADLVWAPGARDDVNELLPAIDLFVLPSLAEGISNTLLEAMSCGLPVIATAVGGNPELVVDGVTGTLIPPADSPALADALALYLRNPALLESHGAAARQRVEEKFSIKAMVERYMGVYDDLLMRP</sequence>
<dbReference type="Pfam" id="PF13439">
    <property type="entry name" value="Glyco_transf_4"/>
    <property type="match status" value="1"/>
</dbReference>
<dbReference type="EMBL" id="CP011412">
    <property type="protein sequence ID" value="AKH22037.1"/>
    <property type="molecule type" value="Genomic_DNA"/>
</dbReference>
<keyword evidence="3" id="KW-1185">Reference proteome</keyword>
<dbReference type="NCBIfam" id="TIGR03088">
    <property type="entry name" value="stp2"/>
    <property type="match status" value="1"/>
</dbReference>
<evidence type="ECO:0000313" key="3">
    <source>
        <dbReference type="Proteomes" id="UP000034410"/>
    </source>
</evidence>
<dbReference type="SUPFAM" id="SSF53756">
    <property type="entry name" value="UDP-Glycosyltransferase/glycogen phosphorylase"/>
    <property type="match status" value="1"/>
</dbReference>